<name>A0A8J3K2G2_9ACTN</name>
<keyword evidence="1" id="KW-0812">Transmembrane</keyword>
<keyword evidence="1" id="KW-1133">Transmembrane helix</keyword>
<feature type="transmembrane region" description="Helical" evidence="1">
    <location>
        <begin position="22"/>
        <end position="44"/>
    </location>
</feature>
<dbReference type="EMBL" id="BONG01000016">
    <property type="protein sequence ID" value="GIF89490.1"/>
    <property type="molecule type" value="Genomic_DNA"/>
</dbReference>
<dbReference type="AlphaFoldDB" id="A0A8J3K2G2"/>
<evidence type="ECO:0000313" key="3">
    <source>
        <dbReference type="Proteomes" id="UP000619293"/>
    </source>
</evidence>
<dbReference type="RefSeq" id="WP_191839764.1">
    <property type="nucleotide sequence ID" value="NZ_BAAALB010000009.1"/>
</dbReference>
<protein>
    <submittedName>
        <fullName evidence="2">Uncharacterized protein</fullName>
    </submittedName>
</protein>
<organism evidence="2 3">
    <name type="scientific">Catellatospora chokoriensis</name>
    <dbReference type="NCBI Taxonomy" id="310353"/>
    <lineage>
        <taxon>Bacteria</taxon>
        <taxon>Bacillati</taxon>
        <taxon>Actinomycetota</taxon>
        <taxon>Actinomycetes</taxon>
        <taxon>Micromonosporales</taxon>
        <taxon>Micromonosporaceae</taxon>
        <taxon>Catellatospora</taxon>
    </lineage>
</organism>
<accession>A0A8J3K2G2</accession>
<sequence length="163" mass="17489">MAFSPFTPAGSNRLTPDIPQRLLMLLGYWLGVVLSVATGIAAAVERDANLAVAAATVAPFVVLAVFSRRALSVGVFADETALRLHSGSQPLMISYDRVEAFTVRPHREKSRVLWVDLRDGRRYPTPTFVGTGARAGMIALTDAEMATLLAELTQRAALPQPAA</sequence>
<dbReference type="Proteomes" id="UP000619293">
    <property type="component" value="Unassembled WGS sequence"/>
</dbReference>
<keyword evidence="3" id="KW-1185">Reference proteome</keyword>
<comment type="caution">
    <text evidence="2">The sequence shown here is derived from an EMBL/GenBank/DDBJ whole genome shotgun (WGS) entry which is preliminary data.</text>
</comment>
<feature type="transmembrane region" description="Helical" evidence="1">
    <location>
        <begin position="50"/>
        <end position="66"/>
    </location>
</feature>
<gene>
    <name evidence="2" type="ORF">Cch02nite_29340</name>
</gene>
<evidence type="ECO:0000256" key="1">
    <source>
        <dbReference type="SAM" id="Phobius"/>
    </source>
</evidence>
<proteinExistence type="predicted"/>
<evidence type="ECO:0000313" key="2">
    <source>
        <dbReference type="EMBL" id="GIF89490.1"/>
    </source>
</evidence>
<keyword evidence="1" id="KW-0472">Membrane</keyword>
<reference evidence="2 3" key="1">
    <citation type="submission" date="2021-01" db="EMBL/GenBank/DDBJ databases">
        <title>Whole genome shotgun sequence of Catellatospora chokoriensis NBRC 107358.</title>
        <authorList>
            <person name="Komaki H."/>
            <person name="Tamura T."/>
        </authorList>
    </citation>
    <scope>NUCLEOTIDE SEQUENCE [LARGE SCALE GENOMIC DNA]</scope>
    <source>
        <strain evidence="2 3">NBRC 107358</strain>
    </source>
</reference>